<reference evidence="6 7" key="1">
    <citation type="submission" date="2024-09" db="EMBL/GenBank/DDBJ databases">
        <title>Floridaenema gen nov. (Aerosakkonemataceae, Aerosakkonematales ord. nov., Cyanobacteria) from benthic tropical and subtropical fresh waters, with the description of four new species.</title>
        <authorList>
            <person name="Moretto J.A."/>
            <person name="Berthold D.E."/>
            <person name="Lefler F.W."/>
            <person name="Huang I.-S."/>
            <person name="Laughinghouse H. IV."/>
        </authorList>
    </citation>
    <scope>NUCLEOTIDE SEQUENCE [LARGE SCALE GENOMIC DNA]</scope>
    <source>
        <strain evidence="6 7">BLCC-F167</strain>
    </source>
</reference>
<sequence>MSEWKEATLGEIVTFQRGHDLPQTEFKGGKYPIVGSNGIIGYHNEYTTEENGITIGRSGNIGNPFFINSKFWAHNTTLYVKEFHNSFPKFVYYFLKTLNFQKLNSGSAVPSLNRNYIHPFPIKVPDYEEQKQIADVLSCLDRKIDNLRRQNETLEKIAQTLFKHWFIDFEFPNDDGKPYKSSGGAMVASELGDIPEGWRVITLKECLQHLIDNRGKTPKFFASGIPALSAKFIKGGNLVNRENFNYISIDLFAASEKLQSGDIIMTSEAPLGELYYISKNTNYYPAQRVFALRANQKVVLSAYLNYWLGNSLGQSLINRRATGSTVQGIKQTELYQCEVLIPQRELMEKFSHCFNKVLYKKEFNENQIQTLTKTRDTLLPKLMSGEIRVKEAESIIEEGK</sequence>
<protein>
    <submittedName>
        <fullName evidence="6">Restriction endonuclease subunit S</fullName>
        <ecNumber evidence="6">3.1.21.-</ecNumber>
    </submittedName>
</protein>
<evidence type="ECO:0000259" key="5">
    <source>
        <dbReference type="Pfam" id="PF01420"/>
    </source>
</evidence>
<feature type="coiled-coil region" evidence="4">
    <location>
        <begin position="137"/>
        <end position="164"/>
    </location>
</feature>
<evidence type="ECO:0000256" key="3">
    <source>
        <dbReference type="ARBA" id="ARBA00023125"/>
    </source>
</evidence>
<organism evidence="6 7">
    <name type="scientific">Floridaenema evergladense BLCC-F167</name>
    <dbReference type="NCBI Taxonomy" id="3153639"/>
    <lineage>
        <taxon>Bacteria</taxon>
        <taxon>Bacillati</taxon>
        <taxon>Cyanobacteriota</taxon>
        <taxon>Cyanophyceae</taxon>
        <taxon>Oscillatoriophycideae</taxon>
        <taxon>Aerosakkonematales</taxon>
        <taxon>Aerosakkonemataceae</taxon>
        <taxon>Floridanema</taxon>
        <taxon>Floridanema evergladense</taxon>
    </lineage>
</organism>
<keyword evidence="7" id="KW-1185">Reference proteome</keyword>
<dbReference type="Proteomes" id="UP001576780">
    <property type="component" value="Unassembled WGS sequence"/>
</dbReference>
<gene>
    <name evidence="6" type="ORF">ACE1CA_03870</name>
</gene>
<dbReference type="PANTHER" id="PTHR30408">
    <property type="entry name" value="TYPE-1 RESTRICTION ENZYME ECOKI SPECIFICITY PROTEIN"/>
    <property type="match status" value="1"/>
</dbReference>
<dbReference type="Gene3D" id="3.90.220.20">
    <property type="entry name" value="DNA methylase specificity domains"/>
    <property type="match status" value="2"/>
</dbReference>
<dbReference type="PANTHER" id="PTHR30408:SF12">
    <property type="entry name" value="TYPE I RESTRICTION ENZYME MJAVIII SPECIFICITY SUBUNIT"/>
    <property type="match status" value="1"/>
</dbReference>
<keyword evidence="2" id="KW-0680">Restriction system</keyword>
<dbReference type="InterPro" id="IPR052021">
    <property type="entry name" value="Type-I_RS_S_subunit"/>
</dbReference>
<evidence type="ECO:0000256" key="4">
    <source>
        <dbReference type="SAM" id="Coils"/>
    </source>
</evidence>
<dbReference type="CDD" id="cd17267">
    <property type="entry name" value="RMtype1_S_EcoAO83I-TRD1-CR1_like"/>
    <property type="match status" value="1"/>
</dbReference>
<evidence type="ECO:0000256" key="1">
    <source>
        <dbReference type="ARBA" id="ARBA00010923"/>
    </source>
</evidence>
<dbReference type="SUPFAM" id="SSF116734">
    <property type="entry name" value="DNA methylase specificity domain"/>
    <property type="match status" value="2"/>
</dbReference>
<dbReference type="EMBL" id="JBHFNT010000043">
    <property type="protein sequence ID" value="MFB2833650.1"/>
    <property type="molecule type" value="Genomic_DNA"/>
</dbReference>
<comment type="similarity">
    <text evidence="1">Belongs to the type-I restriction system S methylase family.</text>
</comment>
<comment type="caution">
    <text evidence="6">The sequence shown here is derived from an EMBL/GenBank/DDBJ whole genome shotgun (WGS) entry which is preliminary data.</text>
</comment>
<keyword evidence="6" id="KW-0255">Endonuclease</keyword>
<dbReference type="RefSeq" id="WP_413276105.1">
    <property type="nucleotide sequence ID" value="NZ_JBHFNT010000043.1"/>
</dbReference>
<evidence type="ECO:0000256" key="2">
    <source>
        <dbReference type="ARBA" id="ARBA00022747"/>
    </source>
</evidence>
<dbReference type="EC" id="3.1.21.-" evidence="6"/>
<evidence type="ECO:0000313" key="6">
    <source>
        <dbReference type="EMBL" id="MFB2833650.1"/>
    </source>
</evidence>
<keyword evidence="4" id="KW-0175">Coiled coil</keyword>
<dbReference type="GO" id="GO:0004519">
    <property type="term" value="F:endonuclease activity"/>
    <property type="evidence" value="ECO:0007669"/>
    <property type="project" value="UniProtKB-KW"/>
</dbReference>
<evidence type="ECO:0000313" key="7">
    <source>
        <dbReference type="Proteomes" id="UP001576780"/>
    </source>
</evidence>
<name>A0ABV4WEZ3_9CYAN</name>
<dbReference type="InterPro" id="IPR000055">
    <property type="entry name" value="Restrct_endonuc_typeI_TRD"/>
</dbReference>
<keyword evidence="6" id="KW-0378">Hydrolase</keyword>
<dbReference type="GO" id="GO:0016787">
    <property type="term" value="F:hydrolase activity"/>
    <property type="evidence" value="ECO:0007669"/>
    <property type="project" value="UniProtKB-KW"/>
</dbReference>
<proteinExistence type="inferred from homology"/>
<feature type="domain" description="Type I restriction modification DNA specificity" evidence="5">
    <location>
        <begin position="1"/>
        <end position="156"/>
    </location>
</feature>
<keyword evidence="3" id="KW-0238">DNA-binding</keyword>
<dbReference type="Pfam" id="PF01420">
    <property type="entry name" value="Methylase_S"/>
    <property type="match status" value="2"/>
</dbReference>
<keyword evidence="6" id="KW-0540">Nuclease</keyword>
<feature type="domain" description="Type I restriction modification DNA specificity" evidence="5">
    <location>
        <begin position="195"/>
        <end position="371"/>
    </location>
</feature>
<dbReference type="InterPro" id="IPR044946">
    <property type="entry name" value="Restrct_endonuc_typeI_TRD_sf"/>
</dbReference>
<accession>A0ABV4WEZ3</accession>